<sequence length="118" mass="13454">MRAKDTLGRRGEQAAADHLVAEGLEILDRNWRCEIGEIDIVARDGDTLVVVEVKTRSSSAFGHPFEAVDSEKLVRLHQLGRRWRLAHPEHRLRRMRVDVVGVLWPGSQARIERLVEVS</sequence>
<dbReference type="InterPro" id="IPR011335">
    <property type="entry name" value="Restrct_endonuc-II-like"/>
</dbReference>
<dbReference type="HAMAP" id="MF_00048">
    <property type="entry name" value="UPF0102"/>
    <property type="match status" value="1"/>
</dbReference>
<proteinExistence type="inferred from homology"/>
<dbReference type="SUPFAM" id="SSF52980">
    <property type="entry name" value="Restriction endonuclease-like"/>
    <property type="match status" value="1"/>
</dbReference>
<name>A0A1X9LKM3_9MICO</name>
<reference evidence="3 4" key="1">
    <citation type="submission" date="2017-04" db="EMBL/GenBank/DDBJ databases">
        <authorList>
            <person name="Afonso C.L."/>
            <person name="Miller P.J."/>
            <person name="Scott M.A."/>
            <person name="Spackman E."/>
            <person name="Goraichik I."/>
            <person name="Dimitrov K.M."/>
            <person name="Suarez D.L."/>
            <person name="Swayne D.E."/>
        </authorList>
    </citation>
    <scope>NUCLEOTIDE SEQUENCE [LARGE SCALE GENOMIC DNA]</scope>
    <source>
        <strain evidence="4">XA(T)</strain>
    </source>
</reference>
<dbReference type="NCBIfam" id="NF009154">
    <property type="entry name" value="PRK12497.3-3"/>
    <property type="match status" value="1"/>
</dbReference>
<dbReference type="EMBL" id="CP020715">
    <property type="protein sequence ID" value="ARJ04838.1"/>
    <property type="molecule type" value="Genomic_DNA"/>
</dbReference>
<dbReference type="CDD" id="cd20736">
    <property type="entry name" value="PoNe_Nuclease"/>
    <property type="match status" value="1"/>
</dbReference>
<dbReference type="RefSeq" id="WP_085018976.1">
    <property type="nucleotide sequence ID" value="NZ_BMHD01000002.1"/>
</dbReference>
<evidence type="ECO:0000313" key="4">
    <source>
        <dbReference type="Proteomes" id="UP000192775"/>
    </source>
</evidence>
<keyword evidence="4" id="KW-1185">Reference proteome</keyword>
<dbReference type="NCBIfam" id="NF009150">
    <property type="entry name" value="PRK12497.1-3"/>
    <property type="match status" value="1"/>
</dbReference>
<evidence type="ECO:0000256" key="1">
    <source>
        <dbReference type="ARBA" id="ARBA00006738"/>
    </source>
</evidence>
<dbReference type="InterPro" id="IPR011856">
    <property type="entry name" value="tRNA_endonuc-like_dom_sf"/>
</dbReference>
<evidence type="ECO:0000313" key="3">
    <source>
        <dbReference type="EMBL" id="ARJ04838.1"/>
    </source>
</evidence>
<dbReference type="STRING" id="1619308.B5808_06095"/>
<gene>
    <name evidence="3" type="ORF">B5808_06095</name>
</gene>
<dbReference type="KEGG" id="cphy:B5808_06095"/>
<protein>
    <recommendedName>
        <fullName evidence="2">UPF0102 protein B5808_06095</fullName>
    </recommendedName>
</protein>
<dbReference type="Proteomes" id="UP000192775">
    <property type="component" value="Chromosome"/>
</dbReference>
<evidence type="ECO:0000256" key="2">
    <source>
        <dbReference type="HAMAP-Rule" id="MF_00048"/>
    </source>
</evidence>
<comment type="similarity">
    <text evidence="1 2">Belongs to the UPF0102 family.</text>
</comment>
<dbReference type="Pfam" id="PF02021">
    <property type="entry name" value="UPF0102"/>
    <property type="match status" value="1"/>
</dbReference>
<dbReference type="GO" id="GO:0003676">
    <property type="term" value="F:nucleic acid binding"/>
    <property type="evidence" value="ECO:0007669"/>
    <property type="project" value="InterPro"/>
</dbReference>
<dbReference type="PANTHER" id="PTHR34039:SF1">
    <property type="entry name" value="UPF0102 PROTEIN YRAN"/>
    <property type="match status" value="1"/>
</dbReference>
<dbReference type="Gene3D" id="3.40.1350.10">
    <property type="match status" value="1"/>
</dbReference>
<organism evidence="3 4">
    <name type="scientific">Cnuibacter physcomitrellae</name>
    <dbReference type="NCBI Taxonomy" id="1619308"/>
    <lineage>
        <taxon>Bacteria</taxon>
        <taxon>Bacillati</taxon>
        <taxon>Actinomycetota</taxon>
        <taxon>Actinomycetes</taxon>
        <taxon>Micrococcales</taxon>
        <taxon>Microbacteriaceae</taxon>
        <taxon>Cnuibacter</taxon>
    </lineage>
</organism>
<dbReference type="AlphaFoldDB" id="A0A1X9LKM3"/>
<dbReference type="PANTHER" id="PTHR34039">
    <property type="entry name" value="UPF0102 PROTEIN YRAN"/>
    <property type="match status" value="1"/>
</dbReference>
<accession>A0A1X9LKM3</accession>
<dbReference type="InterPro" id="IPR003509">
    <property type="entry name" value="UPF0102_YraN-like"/>
</dbReference>